<evidence type="ECO:0000313" key="19">
    <source>
        <dbReference type="Proteomes" id="UP000255382"/>
    </source>
</evidence>
<feature type="domain" description="Helicase C-terminal" evidence="17">
    <location>
        <begin position="402"/>
        <end position="568"/>
    </location>
</feature>
<dbReference type="SMART" id="SM00487">
    <property type="entry name" value="DEXDc"/>
    <property type="match status" value="1"/>
</dbReference>
<dbReference type="Pfam" id="PF04851">
    <property type="entry name" value="ResIII"/>
    <property type="match status" value="1"/>
</dbReference>
<keyword evidence="10 13" id="KW-0742">SOS response</keyword>
<name>A0A378BS65_KLEPO</name>
<sequence>MGLRIRRYWGVTGSGKTFTIANVIADLQRPTMVLAPNKTLAAQLYGEMKEFFPENAVEYFVSYYDYYQPEAYVPSSDTFIEKDASVNEHIEQMRLSATKALLERRDVVVVASVSAIYGLGDPDLYLKMMLHLTVGMLIDQRAILRRLAELQYTRNDQAFQRGTFRVRGEVIDVFPAESDDIALRIELFDEEVERLSLFDPLTGHVEGMVPRYTIYPKTHYVTPRERIVQAMEEIKLELAERRKVLLANNKLLEEQRLTQRTQFDLEMMNELGYCSGIENYSRFLSGRGPGEPPPTLFDYLPADGLLVIDESHVTVPQIGGMYRGDRARKETLVEYGFRLPSALDNRPMKFEEFEALAPQTIYVSATPGAYELDKSGGEVVDQVVRPTGLLDPIIEVRPVATQVDDLLSEIRLRTAINERVLVTTLTKRMAEDLTEYLEEHGERVRYLHSDIDTVERMEIIRDLRLGEFDVLVGINLLREGLDMPEVSLVAILDADKEGFLRSERSLIQTIGRAARNVNGKAILYGDKITPSMAKAIGETERRREKQQRYNEEHGIVPQGLNKKVVDILQLGQGLAKTKAKGRGKAKAVEPAGLSAVDMTPKALQQKIHELEGQMMQHAQNLEFEEAAQIRDQLHQLRELFIAAS</sequence>
<comment type="subunit">
    <text evidence="11 13 14">Forms a heterotetramer with UvrA during the search for lesions. Interacts with UvrC in an incision complex.</text>
</comment>
<accession>A0A378BS65</accession>
<feature type="domain" description="Helicase ATP-binding" evidence="16">
    <location>
        <begin position="1"/>
        <end position="154"/>
    </location>
</feature>
<dbReference type="GO" id="GO:0006289">
    <property type="term" value="P:nucleotide-excision repair"/>
    <property type="evidence" value="ECO:0007669"/>
    <property type="project" value="UniProtKB-UniRule"/>
</dbReference>
<keyword evidence="4 13" id="KW-0547">Nucleotide-binding</keyword>
<keyword evidence="3 13" id="KW-0963">Cytoplasm</keyword>
<dbReference type="Pfam" id="PF12344">
    <property type="entry name" value="UvrB"/>
    <property type="match status" value="1"/>
</dbReference>
<evidence type="ECO:0000259" key="15">
    <source>
        <dbReference type="PROSITE" id="PS50151"/>
    </source>
</evidence>
<comment type="subcellular location">
    <subcellularLocation>
        <location evidence="1 13 14">Cytoplasm</location>
    </subcellularLocation>
</comment>
<evidence type="ECO:0000256" key="9">
    <source>
        <dbReference type="ARBA" id="ARBA00023204"/>
    </source>
</evidence>
<dbReference type="InterPro" id="IPR001943">
    <property type="entry name" value="UVR_dom"/>
</dbReference>
<feature type="short sequence motif" description="Beta-hairpin" evidence="13">
    <location>
        <begin position="63"/>
        <end position="86"/>
    </location>
</feature>
<proteinExistence type="inferred from homology"/>
<comment type="domain">
    <text evidence="13">The beta-hairpin motif is involved in DNA binding.</text>
</comment>
<dbReference type="CDD" id="cd17916">
    <property type="entry name" value="DEXHc_UvrB"/>
    <property type="match status" value="1"/>
</dbReference>
<feature type="binding site" evidence="13">
    <location>
        <begin position="10"/>
        <end position="17"/>
    </location>
    <ligand>
        <name>ATP</name>
        <dbReference type="ChEBI" id="CHEBI:30616"/>
    </ligand>
</feature>
<dbReference type="FunFam" id="3.40.50.300:FF:000257">
    <property type="entry name" value="UvrABC system protein B"/>
    <property type="match status" value="1"/>
</dbReference>
<dbReference type="GO" id="GO:0005524">
    <property type="term" value="F:ATP binding"/>
    <property type="evidence" value="ECO:0007669"/>
    <property type="project" value="UniProtKB-UniRule"/>
</dbReference>
<dbReference type="Gene3D" id="3.40.50.300">
    <property type="entry name" value="P-loop containing nucleotide triphosphate hydrolases"/>
    <property type="match status" value="3"/>
</dbReference>
<evidence type="ECO:0000256" key="10">
    <source>
        <dbReference type="ARBA" id="ARBA00023236"/>
    </source>
</evidence>
<dbReference type="PROSITE" id="PS51192">
    <property type="entry name" value="HELICASE_ATP_BIND_1"/>
    <property type="match status" value="1"/>
</dbReference>
<keyword evidence="19" id="KW-1185">Reference proteome</keyword>
<dbReference type="NCBIfam" id="NF003673">
    <property type="entry name" value="PRK05298.1"/>
    <property type="match status" value="1"/>
</dbReference>
<dbReference type="Pfam" id="PF02151">
    <property type="entry name" value="UVR"/>
    <property type="match status" value="1"/>
</dbReference>
<dbReference type="InterPro" id="IPR024759">
    <property type="entry name" value="UvrB_YAD/RRR_dom"/>
</dbReference>
<evidence type="ECO:0000256" key="13">
    <source>
        <dbReference type="HAMAP-Rule" id="MF_00204"/>
    </source>
</evidence>
<dbReference type="PROSITE" id="PS50151">
    <property type="entry name" value="UVR"/>
    <property type="match status" value="1"/>
</dbReference>
<comment type="similarity">
    <text evidence="2 13 14">Belongs to the UvrB family.</text>
</comment>
<dbReference type="NCBIfam" id="TIGR00631">
    <property type="entry name" value="uvrb"/>
    <property type="match status" value="1"/>
</dbReference>
<evidence type="ECO:0000256" key="11">
    <source>
        <dbReference type="ARBA" id="ARBA00026033"/>
    </source>
</evidence>
<keyword evidence="8 13" id="KW-0267">Excision nuclease</keyword>
<dbReference type="GO" id="GO:0009381">
    <property type="term" value="F:excinuclease ABC activity"/>
    <property type="evidence" value="ECO:0007669"/>
    <property type="project" value="UniProtKB-UniRule"/>
</dbReference>
<dbReference type="InterPro" id="IPR014001">
    <property type="entry name" value="Helicase_ATP-bd"/>
</dbReference>
<comment type="function">
    <text evidence="13">The UvrABC repair system catalyzes the recognition and processing of DNA lesions. A damage recognition complex composed of 2 UvrA and 2 UvrB subunits scans DNA for abnormalities. Upon binding of the UvrA(2)B(2) complex to a putative damaged site, the DNA wraps around one UvrB monomer. DNA wrap is dependent on ATP binding by UvrB and probably causes local melting of the DNA helix, facilitating insertion of UvrB beta-hairpin between the DNA strands. Then UvrB probes one DNA strand for the presence of a lesion. If a lesion is found the UvrA subunits dissociate and the UvrB-DNA preincision complex is formed. This complex is subsequently bound by UvrC and the second UvrB is released. If no lesion is found, the DNA wraps around the other UvrB subunit that will check the other stand for damage.</text>
</comment>
<evidence type="ECO:0000256" key="1">
    <source>
        <dbReference type="ARBA" id="ARBA00004496"/>
    </source>
</evidence>
<dbReference type="SMART" id="SM00490">
    <property type="entry name" value="HELICc"/>
    <property type="match status" value="1"/>
</dbReference>
<evidence type="ECO:0000256" key="5">
    <source>
        <dbReference type="ARBA" id="ARBA00022763"/>
    </source>
</evidence>
<dbReference type="Proteomes" id="UP000255382">
    <property type="component" value="Unassembled WGS sequence"/>
</dbReference>
<evidence type="ECO:0000256" key="8">
    <source>
        <dbReference type="ARBA" id="ARBA00022881"/>
    </source>
</evidence>
<evidence type="ECO:0000256" key="6">
    <source>
        <dbReference type="ARBA" id="ARBA00022769"/>
    </source>
</evidence>
<dbReference type="CDD" id="cd18790">
    <property type="entry name" value="SF2_C_UvrB"/>
    <property type="match status" value="1"/>
</dbReference>
<dbReference type="EMBL" id="UGLZ01000005">
    <property type="protein sequence ID" value="STV50421.1"/>
    <property type="molecule type" value="Genomic_DNA"/>
</dbReference>
<dbReference type="InterPro" id="IPR036876">
    <property type="entry name" value="UVR_dom_sf"/>
</dbReference>
<dbReference type="FunFam" id="3.40.50.300:FF:000477">
    <property type="entry name" value="UvrABC system protein B"/>
    <property type="match status" value="1"/>
</dbReference>
<evidence type="ECO:0000259" key="16">
    <source>
        <dbReference type="PROSITE" id="PS51192"/>
    </source>
</evidence>
<evidence type="ECO:0000313" key="18">
    <source>
        <dbReference type="EMBL" id="STV50421.1"/>
    </source>
</evidence>
<evidence type="ECO:0000256" key="12">
    <source>
        <dbReference type="ARBA" id="ARBA00029504"/>
    </source>
</evidence>
<organism evidence="18 19">
    <name type="scientific">Klebsiella pneumoniae subsp. ozaenae</name>
    <dbReference type="NCBI Taxonomy" id="574"/>
    <lineage>
        <taxon>Bacteria</taxon>
        <taxon>Pseudomonadati</taxon>
        <taxon>Pseudomonadota</taxon>
        <taxon>Gammaproteobacteria</taxon>
        <taxon>Enterobacterales</taxon>
        <taxon>Enterobacteriaceae</taxon>
        <taxon>Klebsiella/Raoultella group</taxon>
        <taxon>Klebsiella</taxon>
        <taxon>Klebsiella pneumoniae complex</taxon>
    </lineage>
</organism>
<evidence type="ECO:0000256" key="2">
    <source>
        <dbReference type="ARBA" id="ARBA00008533"/>
    </source>
</evidence>
<reference evidence="18 19" key="1">
    <citation type="submission" date="2018-06" db="EMBL/GenBank/DDBJ databases">
        <authorList>
            <consortium name="Pathogen Informatics"/>
            <person name="Doyle S."/>
        </authorList>
    </citation>
    <scope>NUCLEOTIDE SEQUENCE [LARGE SCALE GENOMIC DNA]</scope>
    <source>
        <strain evidence="18 19">NCTC5050</strain>
    </source>
</reference>
<evidence type="ECO:0000256" key="3">
    <source>
        <dbReference type="ARBA" id="ARBA00022490"/>
    </source>
</evidence>
<evidence type="ECO:0000256" key="4">
    <source>
        <dbReference type="ARBA" id="ARBA00022741"/>
    </source>
</evidence>
<dbReference type="SUPFAM" id="SSF52540">
    <property type="entry name" value="P-loop containing nucleoside triphosphate hydrolases"/>
    <property type="match status" value="2"/>
</dbReference>
<gene>
    <name evidence="18" type="primary">uvrB_1</name>
    <name evidence="13" type="synonym">uvrB</name>
    <name evidence="18" type="ORF">NCTC5050_05609</name>
</gene>
<dbReference type="PANTHER" id="PTHR24029">
    <property type="entry name" value="UVRABC SYSTEM PROTEIN B"/>
    <property type="match status" value="1"/>
</dbReference>
<dbReference type="InterPro" id="IPR001650">
    <property type="entry name" value="Helicase_C-like"/>
</dbReference>
<dbReference type="Pfam" id="PF17757">
    <property type="entry name" value="UvrB_inter"/>
    <property type="match status" value="1"/>
</dbReference>
<dbReference type="InterPro" id="IPR006935">
    <property type="entry name" value="Helicase/UvrB_N"/>
</dbReference>
<keyword evidence="9 13" id="KW-0234">DNA repair</keyword>
<dbReference type="HAMAP" id="MF_00204">
    <property type="entry name" value="UvrB"/>
    <property type="match status" value="1"/>
</dbReference>
<dbReference type="PROSITE" id="PS51194">
    <property type="entry name" value="HELICASE_CTER"/>
    <property type="match status" value="1"/>
</dbReference>
<dbReference type="PANTHER" id="PTHR24029:SF0">
    <property type="entry name" value="UVRABC SYSTEM PROTEIN B"/>
    <property type="match status" value="1"/>
</dbReference>
<dbReference type="GO" id="GO:0009432">
    <property type="term" value="P:SOS response"/>
    <property type="evidence" value="ECO:0007669"/>
    <property type="project" value="UniProtKB-UniRule"/>
</dbReference>
<dbReference type="Gene3D" id="4.10.860.10">
    <property type="entry name" value="UVR domain"/>
    <property type="match status" value="1"/>
</dbReference>
<dbReference type="InterPro" id="IPR041471">
    <property type="entry name" value="UvrB_inter"/>
</dbReference>
<dbReference type="SUPFAM" id="SSF46600">
    <property type="entry name" value="C-terminal UvrC-binding domain of UvrB"/>
    <property type="match status" value="1"/>
</dbReference>
<dbReference type="GO" id="GO:0003677">
    <property type="term" value="F:DNA binding"/>
    <property type="evidence" value="ECO:0007669"/>
    <property type="project" value="UniProtKB-UniRule"/>
</dbReference>
<keyword evidence="7 13" id="KW-0067">ATP-binding</keyword>
<dbReference type="AlphaFoldDB" id="A0A378BS65"/>
<feature type="domain" description="UVR" evidence="15">
    <location>
        <begin position="604"/>
        <end position="639"/>
    </location>
</feature>
<evidence type="ECO:0000256" key="14">
    <source>
        <dbReference type="RuleBase" id="RU003587"/>
    </source>
</evidence>
<dbReference type="InterPro" id="IPR027417">
    <property type="entry name" value="P-loop_NTPase"/>
</dbReference>
<evidence type="ECO:0000259" key="17">
    <source>
        <dbReference type="PROSITE" id="PS51194"/>
    </source>
</evidence>
<dbReference type="GO" id="GO:0005737">
    <property type="term" value="C:cytoplasm"/>
    <property type="evidence" value="ECO:0007669"/>
    <property type="project" value="UniProtKB-SubCell"/>
</dbReference>
<evidence type="ECO:0000256" key="7">
    <source>
        <dbReference type="ARBA" id="ARBA00022840"/>
    </source>
</evidence>
<dbReference type="Pfam" id="PF00271">
    <property type="entry name" value="Helicase_C"/>
    <property type="match status" value="1"/>
</dbReference>
<keyword evidence="6 13" id="KW-0228">DNA excision</keyword>
<dbReference type="GO" id="GO:0009380">
    <property type="term" value="C:excinuclease repair complex"/>
    <property type="evidence" value="ECO:0007669"/>
    <property type="project" value="InterPro"/>
</dbReference>
<dbReference type="InterPro" id="IPR004807">
    <property type="entry name" value="UvrB"/>
</dbReference>
<dbReference type="GO" id="GO:0016887">
    <property type="term" value="F:ATP hydrolysis activity"/>
    <property type="evidence" value="ECO:0007669"/>
    <property type="project" value="InterPro"/>
</dbReference>
<protein>
    <recommendedName>
        <fullName evidence="12 13">UvrABC system protein B</fullName>
        <shortName evidence="13">Protein UvrB</shortName>
    </recommendedName>
    <alternativeName>
        <fullName evidence="13">Excinuclease ABC subunit B</fullName>
    </alternativeName>
</protein>
<keyword evidence="5 13" id="KW-0227">DNA damage</keyword>